<dbReference type="GO" id="GO:0005524">
    <property type="term" value="F:ATP binding"/>
    <property type="evidence" value="ECO:0007669"/>
    <property type="project" value="UniProtKB-KW"/>
</dbReference>
<dbReference type="PANTHER" id="PTHR42711">
    <property type="entry name" value="ABC TRANSPORTER ATP-BINDING PROTEIN"/>
    <property type="match status" value="1"/>
</dbReference>
<feature type="domain" description="ABC transporter" evidence="7">
    <location>
        <begin position="15"/>
        <end position="248"/>
    </location>
</feature>
<gene>
    <name evidence="8" type="ORF">FB389_0569</name>
</gene>
<evidence type="ECO:0000256" key="5">
    <source>
        <dbReference type="ARBA" id="ARBA00022840"/>
    </source>
</evidence>
<keyword evidence="6" id="KW-0046">Antibiotic resistance</keyword>
<dbReference type="InterPro" id="IPR003439">
    <property type="entry name" value="ABC_transporter-like_ATP-bd"/>
</dbReference>
<dbReference type="EMBL" id="VFNV01000001">
    <property type="protein sequence ID" value="TQK75925.1"/>
    <property type="molecule type" value="Genomic_DNA"/>
</dbReference>
<comment type="similarity">
    <text evidence="2">Belongs to the ABC transporter superfamily.</text>
</comment>
<dbReference type="PROSITE" id="PS50893">
    <property type="entry name" value="ABC_TRANSPORTER_2"/>
    <property type="match status" value="1"/>
</dbReference>
<proteinExistence type="inferred from homology"/>
<evidence type="ECO:0000256" key="2">
    <source>
        <dbReference type="ARBA" id="ARBA00005417"/>
    </source>
</evidence>
<dbReference type="Gene3D" id="3.40.50.300">
    <property type="entry name" value="P-loop containing nucleotide triphosphate hydrolases"/>
    <property type="match status" value="1"/>
</dbReference>
<dbReference type="SUPFAM" id="SSF52540">
    <property type="entry name" value="P-loop containing nucleoside triphosphate hydrolases"/>
    <property type="match status" value="1"/>
</dbReference>
<dbReference type="Pfam" id="PF00005">
    <property type="entry name" value="ABC_tran"/>
    <property type="match status" value="1"/>
</dbReference>
<evidence type="ECO:0000313" key="8">
    <source>
        <dbReference type="EMBL" id="TQK75925.1"/>
    </source>
</evidence>
<evidence type="ECO:0000256" key="1">
    <source>
        <dbReference type="ARBA" id="ARBA00004202"/>
    </source>
</evidence>
<keyword evidence="3" id="KW-0813">Transport</keyword>
<protein>
    <submittedName>
        <fullName evidence="8">ABC transporter family protein</fullName>
    </submittedName>
</protein>
<organism evidence="8 9">
    <name type="scientific">Rarobacter incanus</name>
    <dbReference type="NCBI Taxonomy" id="153494"/>
    <lineage>
        <taxon>Bacteria</taxon>
        <taxon>Bacillati</taxon>
        <taxon>Actinomycetota</taxon>
        <taxon>Actinomycetes</taxon>
        <taxon>Micrococcales</taxon>
        <taxon>Rarobacteraceae</taxon>
        <taxon>Rarobacter</taxon>
    </lineage>
</organism>
<dbReference type="GO" id="GO:0016887">
    <property type="term" value="F:ATP hydrolysis activity"/>
    <property type="evidence" value="ECO:0007669"/>
    <property type="project" value="InterPro"/>
</dbReference>
<comment type="subcellular location">
    <subcellularLocation>
        <location evidence="1">Cell membrane</location>
        <topology evidence="1">Peripheral membrane protein</topology>
    </subcellularLocation>
</comment>
<keyword evidence="9" id="KW-1185">Reference proteome</keyword>
<dbReference type="InterPro" id="IPR050763">
    <property type="entry name" value="ABC_transporter_ATP-binding"/>
</dbReference>
<dbReference type="GO" id="GO:0005886">
    <property type="term" value="C:plasma membrane"/>
    <property type="evidence" value="ECO:0007669"/>
    <property type="project" value="UniProtKB-SubCell"/>
</dbReference>
<reference evidence="8 9" key="1">
    <citation type="submission" date="2019-06" db="EMBL/GenBank/DDBJ databases">
        <title>Sequencing the genomes of 1000 actinobacteria strains.</title>
        <authorList>
            <person name="Klenk H.-P."/>
        </authorList>
    </citation>
    <scope>NUCLEOTIDE SEQUENCE [LARGE SCALE GENOMIC DNA]</scope>
    <source>
        <strain evidence="8 9">DSM 10596</strain>
    </source>
</reference>
<name>A0A542SN50_9MICO</name>
<dbReference type="InterPro" id="IPR003593">
    <property type="entry name" value="AAA+_ATPase"/>
</dbReference>
<accession>A0A542SN50</accession>
<dbReference type="PANTHER" id="PTHR42711:SF5">
    <property type="entry name" value="ABC TRANSPORTER ATP-BINDING PROTEIN NATA"/>
    <property type="match status" value="1"/>
</dbReference>
<evidence type="ECO:0000259" key="7">
    <source>
        <dbReference type="PROSITE" id="PS50893"/>
    </source>
</evidence>
<dbReference type="AlphaFoldDB" id="A0A542SN50"/>
<dbReference type="OrthoDB" id="4927383at2"/>
<evidence type="ECO:0000256" key="6">
    <source>
        <dbReference type="ARBA" id="ARBA00023251"/>
    </source>
</evidence>
<dbReference type="GO" id="GO:0046677">
    <property type="term" value="P:response to antibiotic"/>
    <property type="evidence" value="ECO:0007669"/>
    <property type="project" value="UniProtKB-KW"/>
</dbReference>
<evidence type="ECO:0000256" key="4">
    <source>
        <dbReference type="ARBA" id="ARBA00022741"/>
    </source>
</evidence>
<evidence type="ECO:0000256" key="3">
    <source>
        <dbReference type="ARBA" id="ARBA00022448"/>
    </source>
</evidence>
<dbReference type="InterPro" id="IPR027417">
    <property type="entry name" value="P-loop_NTPase"/>
</dbReference>
<dbReference type="SMART" id="SM00382">
    <property type="entry name" value="AAA"/>
    <property type="match status" value="1"/>
</dbReference>
<dbReference type="Proteomes" id="UP000316181">
    <property type="component" value="Unassembled WGS sequence"/>
</dbReference>
<sequence>MPDKDSSPSDARLAVHATAVTLSGPRGPVYGPLDLEIPEGELSVIIGPQGSGRSSLLLTIAGRMKPNKGSELTVLGHRLPAQRKEVQRVAAIAGFDGIDTVDGGVTVGAALRERIDWLSPWYRPAPRLNYRTYAHYAAAVFGDRKPPKLETYIWDLDELDQMLLRIVIALVQRPRLLVVDDLDQVHDFERRCYIWNRLQAMAAQGLTIVAAVASAGEIDRVDWRGSRPLSIVIPRRGKAGSDEFVGSATGSEGE</sequence>
<keyword evidence="5" id="KW-0067">ATP-binding</keyword>
<dbReference type="RefSeq" id="WP_142111259.1">
    <property type="nucleotide sequence ID" value="NZ_BAAATB010000008.1"/>
</dbReference>
<comment type="caution">
    <text evidence="8">The sequence shown here is derived from an EMBL/GenBank/DDBJ whole genome shotgun (WGS) entry which is preliminary data.</text>
</comment>
<keyword evidence="4" id="KW-0547">Nucleotide-binding</keyword>
<evidence type="ECO:0000313" key="9">
    <source>
        <dbReference type="Proteomes" id="UP000316181"/>
    </source>
</evidence>